<feature type="transmembrane region" description="Helical" evidence="7">
    <location>
        <begin position="7"/>
        <end position="26"/>
    </location>
</feature>
<dbReference type="InterPro" id="IPR013785">
    <property type="entry name" value="Aldolase_TIM"/>
</dbReference>
<dbReference type="SUPFAM" id="SSF51011">
    <property type="entry name" value="Glycosyl hydrolase domain"/>
    <property type="match status" value="1"/>
</dbReference>
<evidence type="ECO:0000256" key="2">
    <source>
        <dbReference type="ARBA" id="ARBA00022801"/>
    </source>
</evidence>
<feature type="domain" description="Alpha galactosidase A C-terminal" evidence="8">
    <location>
        <begin position="319"/>
        <end position="407"/>
    </location>
</feature>
<proteinExistence type="inferred from homology"/>
<keyword evidence="3 6" id="KW-1015">Disulfide bond</keyword>
<evidence type="ECO:0000256" key="4">
    <source>
        <dbReference type="ARBA" id="ARBA00023180"/>
    </source>
</evidence>
<evidence type="ECO:0000313" key="10">
    <source>
        <dbReference type="RefSeq" id="XP_013788248.1"/>
    </source>
</evidence>
<keyword evidence="9" id="KW-1185">Reference proteome</keyword>
<evidence type="ECO:0000313" key="12">
    <source>
        <dbReference type="RefSeq" id="XP_022256472.1"/>
    </source>
</evidence>
<keyword evidence="7" id="KW-0812">Transmembrane</keyword>
<dbReference type="InterPro" id="IPR002241">
    <property type="entry name" value="Glyco_hydro_27"/>
</dbReference>
<dbReference type="GeneID" id="106472165"/>
<evidence type="ECO:0000313" key="13">
    <source>
        <dbReference type="RefSeq" id="XP_022256474.1"/>
    </source>
</evidence>
<dbReference type="RefSeq" id="XP_013788248.1">
    <property type="nucleotide sequence ID" value="XM_013932794.2"/>
</dbReference>
<dbReference type="InterPro" id="IPR013780">
    <property type="entry name" value="Glyco_hydro_b"/>
</dbReference>
<dbReference type="RefSeq" id="XP_022256472.1">
    <property type="nucleotide sequence ID" value="XM_022400764.1"/>
</dbReference>
<dbReference type="RefSeq" id="XP_022256476.1">
    <property type="nucleotide sequence ID" value="XM_022400768.1"/>
</dbReference>
<evidence type="ECO:0000313" key="14">
    <source>
        <dbReference type="RefSeq" id="XP_022256475.1"/>
    </source>
</evidence>
<dbReference type="SUPFAM" id="SSF51445">
    <property type="entry name" value="(Trans)glycosidases"/>
    <property type="match status" value="1"/>
</dbReference>
<dbReference type="CDD" id="cd14792">
    <property type="entry name" value="GH27"/>
    <property type="match status" value="1"/>
</dbReference>
<evidence type="ECO:0000313" key="16">
    <source>
        <dbReference type="RefSeq" id="XP_022256477.1"/>
    </source>
</evidence>
<dbReference type="EC" id="3.2.1.-" evidence="6"/>
<organism evidence="9 12">
    <name type="scientific">Limulus polyphemus</name>
    <name type="common">Atlantic horseshoe crab</name>
    <dbReference type="NCBI Taxonomy" id="6850"/>
    <lineage>
        <taxon>Eukaryota</taxon>
        <taxon>Metazoa</taxon>
        <taxon>Ecdysozoa</taxon>
        <taxon>Arthropoda</taxon>
        <taxon>Chelicerata</taxon>
        <taxon>Merostomata</taxon>
        <taxon>Xiphosura</taxon>
        <taxon>Limulidae</taxon>
        <taxon>Limulus</taxon>
    </lineage>
</organism>
<dbReference type="InterPro" id="IPR017853">
    <property type="entry name" value="GH"/>
</dbReference>
<evidence type="ECO:0000259" key="8">
    <source>
        <dbReference type="Pfam" id="PF17450"/>
    </source>
</evidence>
<dbReference type="RefSeq" id="XP_022256475.1">
    <property type="nucleotide sequence ID" value="XM_022400767.1"/>
</dbReference>
<evidence type="ECO:0000313" key="15">
    <source>
        <dbReference type="RefSeq" id="XP_022256476.1"/>
    </source>
</evidence>
<name>A0ABM1TKR6_LIMPO</name>
<dbReference type="RefSeq" id="XP_022256474.1">
    <property type="nucleotide sequence ID" value="XM_022400766.1"/>
</dbReference>
<keyword evidence="4" id="KW-0325">Glycoprotein</keyword>
<protein>
    <recommendedName>
        <fullName evidence="6">Alpha-galactosidase</fullName>
        <ecNumber evidence="6">3.2.1.-</ecNumber>
    </recommendedName>
</protein>
<dbReference type="PANTHER" id="PTHR11452:SF86">
    <property type="entry name" value="ALPHA-GALACTOSIDASE"/>
    <property type="match status" value="1"/>
</dbReference>
<reference evidence="10 11" key="1">
    <citation type="submission" date="2025-05" db="UniProtKB">
        <authorList>
            <consortium name="RefSeq"/>
        </authorList>
    </citation>
    <scope>IDENTIFICATION</scope>
    <source>
        <tissue evidence="10 11">Muscle</tissue>
    </source>
</reference>
<evidence type="ECO:0000256" key="1">
    <source>
        <dbReference type="ARBA" id="ARBA00009743"/>
    </source>
</evidence>
<evidence type="ECO:0000256" key="5">
    <source>
        <dbReference type="ARBA" id="ARBA00023295"/>
    </source>
</evidence>
<dbReference type="PRINTS" id="PR00740">
    <property type="entry name" value="GLHYDRLASE27"/>
</dbReference>
<comment type="subunit">
    <text evidence="6">Homodimer.</text>
</comment>
<dbReference type="Gene3D" id="3.20.20.70">
    <property type="entry name" value="Aldolase class I"/>
    <property type="match status" value="1"/>
</dbReference>
<keyword evidence="5 6" id="KW-0326">Glycosidase</keyword>
<evidence type="ECO:0000256" key="6">
    <source>
        <dbReference type="RuleBase" id="RU361168"/>
    </source>
</evidence>
<keyword evidence="2 6" id="KW-0378">Hydrolase</keyword>
<evidence type="ECO:0000313" key="9">
    <source>
        <dbReference type="Proteomes" id="UP000694941"/>
    </source>
</evidence>
<gene>
    <name evidence="10 11 12 13 14 15 16" type="primary">LOC106472165</name>
</gene>
<dbReference type="RefSeq" id="XP_022256477.1">
    <property type="nucleotide sequence ID" value="XM_022400769.1"/>
</dbReference>
<dbReference type="RefSeq" id="XP_013788249.1">
    <property type="nucleotide sequence ID" value="XM_013932795.2"/>
</dbReference>
<dbReference type="Gene3D" id="2.60.40.1180">
    <property type="entry name" value="Golgi alpha-mannosidase II"/>
    <property type="match status" value="1"/>
</dbReference>
<evidence type="ECO:0000313" key="11">
    <source>
        <dbReference type="RefSeq" id="XP_013788249.1"/>
    </source>
</evidence>
<dbReference type="Pfam" id="PF16499">
    <property type="entry name" value="Melibiase_2"/>
    <property type="match status" value="1"/>
</dbReference>
<evidence type="ECO:0000256" key="7">
    <source>
        <dbReference type="SAM" id="Phobius"/>
    </source>
</evidence>
<sequence length="417" mass="47598">MKREYLCEWILVFVVFIIVNIPVLALNNGLALTPPMGWLSWERFRCNVDCKKYPKDCISEELFIEMADRIVSDGFKDAGYEYINIDDCWMKQEREPDGRLEPDPERFPHGIKFLADYMHSKGLKLGIYQDFGTYTCMGYPGIVNYMEQDAKTFAEWGVDMLKLDGCHSHPKDMDKGYILMGNHLNHTGHRMVYSCSWPFYQLHIGMEPNYALISKHCNLWRNFDDIQDSWDSIQKIIDFYGDNQEVMAPHAGPGHWNDPDMIIIGNYGLSYDQAKAQMAVWAVLAAPLLMSNDLRNLHAEFKDILQNKGVIAVNQDPLGIQGKRIFKKERIEIWRKPITPIIHGYHSFALLFLNRRTDGTPTQVKTAANELGLLNPSGYHVVDLFDGGDYGIVAPADHLSVMVNPTGVTIVKATALK</sequence>
<dbReference type="Pfam" id="PF17450">
    <property type="entry name" value="Melibiase_2_C"/>
    <property type="match status" value="1"/>
</dbReference>
<keyword evidence="7" id="KW-1133">Transmembrane helix</keyword>
<keyword evidence="7" id="KW-0472">Membrane</keyword>
<dbReference type="Proteomes" id="UP000694941">
    <property type="component" value="Unplaced"/>
</dbReference>
<comment type="similarity">
    <text evidence="1 6">Belongs to the glycosyl hydrolase 27 family.</text>
</comment>
<accession>A0ABM1TKR6</accession>
<dbReference type="PANTHER" id="PTHR11452">
    <property type="entry name" value="ALPHA-GALACTOSIDASE/ALPHA-N-ACETYLGALACTOSAMINIDASE"/>
    <property type="match status" value="1"/>
</dbReference>
<evidence type="ECO:0000256" key="3">
    <source>
        <dbReference type="ARBA" id="ARBA00023157"/>
    </source>
</evidence>
<dbReference type="InterPro" id="IPR035373">
    <property type="entry name" value="Melibiase/NAGA_C"/>
</dbReference>